<dbReference type="PANTHER" id="PTHR34374">
    <property type="entry name" value="LARGE RIBOSOMAL RNA SUBUNIT ACCUMULATION PROTEIN YCED HOMOLOG 1, CHLOROPLASTIC"/>
    <property type="match status" value="1"/>
</dbReference>
<dbReference type="eggNOG" id="COG1399">
    <property type="taxonomic scope" value="Bacteria"/>
</dbReference>
<keyword evidence="2" id="KW-1185">Reference proteome</keyword>
<protein>
    <submittedName>
        <fullName evidence="1">Putative metal-binding protein, possibly nucleic-acid binding protein</fullName>
    </submittedName>
</protein>
<name>L0KA21_HALHC</name>
<dbReference type="PANTHER" id="PTHR34374:SF1">
    <property type="entry name" value="LARGE RIBOSOMAL RNA SUBUNIT ACCUMULATION PROTEIN YCED HOMOLOG 1, CHLOROPLASTIC"/>
    <property type="match status" value="1"/>
</dbReference>
<dbReference type="STRING" id="748449.Halha_1425"/>
<dbReference type="OrthoDB" id="9790372at2"/>
<proteinExistence type="predicted"/>
<dbReference type="Pfam" id="PF02620">
    <property type="entry name" value="YceD"/>
    <property type="match status" value="1"/>
</dbReference>
<dbReference type="InterPro" id="IPR003772">
    <property type="entry name" value="YceD"/>
</dbReference>
<dbReference type="HOGENOM" id="CLU_100236_1_1_9"/>
<evidence type="ECO:0000313" key="2">
    <source>
        <dbReference type="Proteomes" id="UP000010880"/>
    </source>
</evidence>
<dbReference type="Proteomes" id="UP000010880">
    <property type="component" value="Chromosome"/>
</dbReference>
<dbReference type="RefSeq" id="WP_015327092.1">
    <property type="nucleotide sequence ID" value="NC_019978.1"/>
</dbReference>
<evidence type="ECO:0000313" key="1">
    <source>
        <dbReference type="EMBL" id="AGB41370.1"/>
    </source>
</evidence>
<dbReference type="EMBL" id="CP003359">
    <property type="protein sequence ID" value="AGB41370.1"/>
    <property type="molecule type" value="Genomic_DNA"/>
</dbReference>
<reference evidence="2" key="1">
    <citation type="submission" date="2012-02" db="EMBL/GenBank/DDBJ databases">
        <title>The complete genome of Halobacteroides halobius DSM 5150.</title>
        <authorList>
            <person name="Lucas S."/>
            <person name="Copeland A."/>
            <person name="Lapidus A."/>
            <person name="Glavina del Rio T."/>
            <person name="Dalin E."/>
            <person name="Tice H."/>
            <person name="Bruce D."/>
            <person name="Goodwin L."/>
            <person name="Pitluck S."/>
            <person name="Peters L."/>
            <person name="Mikhailova N."/>
            <person name="Gu W."/>
            <person name="Kyrpides N."/>
            <person name="Mavromatis K."/>
            <person name="Ivanova N."/>
            <person name="Brettin T."/>
            <person name="Detter J.C."/>
            <person name="Han C."/>
            <person name="Larimer F."/>
            <person name="Land M."/>
            <person name="Hauser L."/>
            <person name="Markowitz V."/>
            <person name="Cheng J.-F."/>
            <person name="Hugenholtz P."/>
            <person name="Woyke T."/>
            <person name="Wu D."/>
            <person name="Tindall B."/>
            <person name="Pomrenke H."/>
            <person name="Brambilla E."/>
            <person name="Klenk H.-P."/>
            <person name="Eisen J.A."/>
        </authorList>
    </citation>
    <scope>NUCLEOTIDE SEQUENCE [LARGE SCALE GENOMIC DNA]</scope>
    <source>
        <strain evidence="2">ATCC 35273 / DSM 5150 / MD-1</strain>
    </source>
</reference>
<sequence>MKINIKSIKDTLGAKIDVKKSINLESRKIRGQEIEFIGSCELDLMVINAEDKYVVSGPGKVLVKLPCSRCLEEVKEELNFNFNEEIKKVDVEHNELDLSNSLEEYIRLSLPMQVVCDEDCAGLCPSCGINLNDDECECYMHEVDPRLAKLDKLLDD</sequence>
<dbReference type="KEGG" id="hhl:Halha_1425"/>
<accession>L0KA21</accession>
<gene>
    <name evidence="1" type="ordered locus">Halha_1425</name>
</gene>
<dbReference type="AlphaFoldDB" id="L0KA21"/>
<organism evidence="1 2">
    <name type="scientific">Halobacteroides halobius (strain ATCC 35273 / DSM 5150 / MD-1)</name>
    <dbReference type="NCBI Taxonomy" id="748449"/>
    <lineage>
        <taxon>Bacteria</taxon>
        <taxon>Bacillati</taxon>
        <taxon>Bacillota</taxon>
        <taxon>Clostridia</taxon>
        <taxon>Halanaerobiales</taxon>
        <taxon>Halobacteroidaceae</taxon>
        <taxon>Halobacteroides</taxon>
    </lineage>
</organism>